<evidence type="ECO:0000313" key="3">
    <source>
        <dbReference type="Proteomes" id="UP000054485"/>
    </source>
</evidence>
<dbReference type="HOGENOM" id="CLU_107717_0_0_1"/>
<proteinExistence type="predicted"/>
<protein>
    <submittedName>
        <fullName evidence="2">Uncharacterized protein</fullName>
    </submittedName>
</protein>
<dbReference type="InParanoid" id="A0A0D0BGQ0"/>
<gene>
    <name evidence="2" type="ORF">CY34DRAFT_548842</name>
</gene>
<reference evidence="3" key="2">
    <citation type="submission" date="2015-01" db="EMBL/GenBank/DDBJ databases">
        <title>Evolutionary Origins and Diversification of the Mycorrhizal Mutualists.</title>
        <authorList>
            <consortium name="DOE Joint Genome Institute"/>
            <consortium name="Mycorrhizal Genomics Consortium"/>
            <person name="Kohler A."/>
            <person name="Kuo A."/>
            <person name="Nagy L.G."/>
            <person name="Floudas D."/>
            <person name="Copeland A."/>
            <person name="Barry K.W."/>
            <person name="Cichocki N."/>
            <person name="Veneault-Fourrey C."/>
            <person name="LaButti K."/>
            <person name="Lindquist E.A."/>
            <person name="Lipzen A."/>
            <person name="Lundell T."/>
            <person name="Morin E."/>
            <person name="Murat C."/>
            <person name="Riley R."/>
            <person name="Ohm R."/>
            <person name="Sun H."/>
            <person name="Tunlid A."/>
            <person name="Henrissat B."/>
            <person name="Grigoriev I.V."/>
            <person name="Hibbett D.S."/>
            <person name="Martin F."/>
        </authorList>
    </citation>
    <scope>NUCLEOTIDE SEQUENCE [LARGE SCALE GENOMIC DNA]</scope>
    <source>
        <strain evidence="3">UH-Slu-Lm8-n1</strain>
    </source>
</reference>
<evidence type="ECO:0000313" key="2">
    <source>
        <dbReference type="EMBL" id="KIK45297.1"/>
    </source>
</evidence>
<accession>A0A0D0BGQ0</accession>
<keyword evidence="3" id="KW-1185">Reference proteome</keyword>
<dbReference type="OrthoDB" id="2691201at2759"/>
<reference evidence="2 3" key="1">
    <citation type="submission" date="2014-04" db="EMBL/GenBank/DDBJ databases">
        <authorList>
            <consortium name="DOE Joint Genome Institute"/>
            <person name="Kuo A."/>
            <person name="Ruytinx J."/>
            <person name="Rineau F."/>
            <person name="Colpaert J."/>
            <person name="Kohler A."/>
            <person name="Nagy L.G."/>
            <person name="Floudas D."/>
            <person name="Copeland A."/>
            <person name="Barry K.W."/>
            <person name="Cichocki N."/>
            <person name="Veneault-Fourrey C."/>
            <person name="LaButti K."/>
            <person name="Lindquist E.A."/>
            <person name="Lipzen A."/>
            <person name="Lundell T."/>
            <person name="Morin E."/>
            <person name="Murat C."/>
            <person name="Sun H."/>
            <person name="Tunlid A."/>
            <person name="Henrissat B."/>
            <person name="Grigoriev I.V."/>
            <person name="Hibbett D.S."/>
            <person name="Martin F."/>
            <person name="Nordberg H.P."/>
            <person name="Cantor M.N."/>
            <person name="Hua S.X."/>
        </authorList>
    </citation>
    <scope>NUCLEOTIDE SEQUENCE [LARGE SCALE GENOMIC DNA]</scope>
    <source>
        <strain evidence="2 3">UH-Slu-Lm8-n1</strain>
    </source>
</reference>
<feature type="compositionally biased region" description="Polar residues" evidence="1">
    <location>
        <begin position="155"/>
        <end position="175"/>
    </location>
</feature>
<dbReference type="AlphaFoldDB" id="A0A0D0BGQ0"/>
<evidence type="ECO:0000256" key="1">
    <source>
        <dbReference type="SAM" id="MobiDB-lite"/>
    </source>
</evidence>
<dbReference type="Proteomes" id="UP000054485">
    <property type="component" value="Unassembled WGS sequence"/>
</dbReference>
<feature type="compositionally biased region" description="Polar residues" evidence="1">
    <location>
        <begin position="91"/>
        <end position="106"/>
    </location>
</feature>
<sequence>MVLVRNEWDSHGEAEAILVDLDWPGITRSSPVELYGPIDSTFYPTYDAQPYEDTDVVMGPPAHPMATCSPTPEQIQDPASLESYWGAEPPRSTTPTGGLPQDSSAWGVNPPHSPASEEGPKSWGYSPWETDASKGESTEDSSLWGTDATKDEPTEGSSRGTKPPRSSTPGPLQDA</sequence>
<organism evidence="2 3">
    <name type="scientific">Suillus luteus UH-Slu-Lm8-n1</name>
    <dbReference type="NCBI Taxonomy" id="930992"/>
    <lineage>
        <taxon>Eukaryota</taxon>
        <taxon>Fungi</taxon>
        <taxon>Dikarya</taxon>
        <taxon>Basidiomycota</taxon>
        <taxon>Agaricomycotina</taxon>
        <taxon>Agaricomycetes</taxon>
        <taxon>Agaricomycetidae</taxon>
        <taxon>Boletales</taxon>
        <taxon>Suillineae</taxon>
        <taxon>Suillaceae</taxon>
        <taxon>Suillus</taxon>
    </lineage>
</organism>
<feature type="region of interest" description="Disordered" evidence="1">
    <location>
        <begin position="64"/>
        <end position="175"/>
    </location>
</feature>
<dbReference type="EMBL" id="KN835175">
    <property type="protein sequence ID" value="KIK45297.1"/>
    <property type="molecule type" value="Genomic_DNA"/>
</dbReference>
<name>A0A0D0BGQ0_9AGAM</name>